<name>A0A4R6ATI1_9RHOB</name>
<dbReference type="OrthoDB" id="7211172at2"/>
<evidence type="ECO:0000313" key="2">
    <source>
        <dbReference type="EMBL" id="TDL86834.1"/>
    </source>
</evidence>
<accession>A0A4R6ATI1</accession>
<evidence type="ECO:0000259" key="1">
    <source>
        <dbReference type="Pfam" id="PF22324"/>
    </source>
</evidence>
<reference evidence="2 3" key="1">
    <citation type="submission" date="2019-03" db="EMBL/GenBank/DDBJ databases">
        <title>Rhodobacteraceae bacterium SM1902, a new member of the family Rhodobacteraceae isolated from Yantai.</title>
        <authorList>
            <person name="Sun Y."/>
        </authorList>
    </citation>
    <scope>NUCLEOTIDE SEQUENCE [LARGE SCALE GENOMIC DNA]</scope>
    <source>
        <strain evidence="2 3">SM1902</strain>
    </source>
</reference>
<dbReference type="Pfam" id="PF22324">
    <property type="entry name" value="HTH_91"/>
    <property type="match status" value="1"/>
</dbReference>
<dbReference type="Proteomes" id="UP000294562">
    <property type="component" value="Unassembled WGS sequence"/>
</dbReference>
<feature type="domain" description="Winged helix" evidence="1">
    <location>
        <begin position="26"/>
        <end position="96"/>
    </location>
</feature>
<dbReference type="AlphaFoldDB" id="A0A4R6ATI1"/>
<dbReference type="EMBL" id="SMZO01000029">
    <property type="protein sequence ID" value="TDL86834.1"/>
    <property type="molecule type" value="Genomic_DNA"/>
</dbReference>
<keyword evidence="3" id="KW-1185">Reference proteome</keyword>
<protein>
    <recommendedName>
        <fullName evidence="1">Winged helix domain-containing protein</fullName>
    </recommendedName>
</protein>
<comment type="caution">
    <text evidence="2">The sequence shown here is derived from an EMBL/GenBank/DDBJ whole genome shotgun (WGS) entry which is preliminary data.</text>
</comment>
<evidence type="ECO:0000313" key="3">
    <source>
        <dbReference type="Proteomes" id="UP000294562"/>
    </source>
</evidence>
<gene>
    <name evidence="2" type="ORF">E2L05_12805</name>
</gene>
<organism evidence="2 3">
    <name type="scientific">Meridianimarinicoccus aquatilis</name>
    <dbReference type="NCBI Taxonomy" id="2552766"/>
    <lineage>
        <taxon>Bacteria</taxon>
        <taxon>Pseudomonadati</taxon>
        <taxon>Pseudomonadota</taxon>
        <taxon>Alphaproteobacteria</taxon>
        <taxon>Rhodobacterales</taxon>
        <taxon>Paracoccaceae</taxon>
        <taxon>Meridianimarinicoccus</taxon>
    </lineage>
</organism>
<sequence>MAQTTRPNKAGTPYRVTPIIGEPFRIVVTGRVRWALDRLRIAGAAGCTPITEPAPRWSGYVFSLRDMGVAIETITEPHGGEFAGHHARYVLRCQAAPDWKGGAQ</sequence>
<proteinExistence type="predicted"/>
<dbReference type="InterPro" id="IPR054382">
    <property type="entry name" value="wHTH_alphaproteobact"/>
</dbReference>